<evidence type="ECO:0000313" key="2">
    <source>
        <dbReference type="Proteomes" id="UP000275078"/>
    </source>
</evidence>
<gene>
    <name evidence="1" type="ORF">BJ508DRAFT_333830</name>
</gene>
<keyword evidence="2" id="KW-1185">Reference proteome</keyword>
<evidence type="ECO:0000313" key="1">
    <source>
        <dbReference type="EMBL" id="RPA73696.1"/>
    </source>
</evidence>
<protein>
    <submittedName>
        <fullName evidence="1">Uncharacterized protein</fullName>
    </submittedName>
</protein>
<reference evidence="1 2" key="1">
    <citation type="journal article" date="2018" name="Nat. Ecol. Evol.">
        <title>Pezizomycetes genomes reveal the molecular basis of ectomycorrhizal truffle lifestyle.</title>
        <authorList>
            <person name="Murat C."/>
            <person name="Payen T."/>
            <person name="Noel B."/>
            <person name="Kuo A."/>
            <person name="Morin E."/>
            <person name="Chen J."/>
            <person name="Kohler A."/>
            <person name="Krizsan K."/>
            <person name="Balestrini R."/>
            <person name="Da Silva C."/>
            <person name="Montanini B."/>
            <person name="Hainaut M."/>
            <person name="Levati E."/>
            <person name="Barry K.W."/>
            <person name="Belfiori B."/>
            <person name="Cichocki N."/>
            <person name="Clum A."/>
            <person name="Dockter R.B."/>
            <person name="Fauchery L."/>
            <person name="Guy J."/>
            <person name="Iotti M."/>
            <person name="Le Tacon F."/>
            <person name="Lindquist E.A."/>
            <person name="Lipzen A."/>
            <person name="Malagnac F."/>
            <person name="Mello A."/>
            <person name="Molinier V."/>
            <person name="Miyauchi S."/>
            <person name="Poulain J."/>
            <person name="Riccioni C."/>
            <person name="Rubini A."/>
            <person name="Sitrit Y."/>
            <person name="Splivallo R."/>
            <person name="Traeger S."/>
            <person name="Wang M."/>
            <person name="Zifcakova L."/>
            <person name="Wipf D."/>
            <person name="Zambonelli A."/>
            <person name="Paolocci F."/>
            <person name="Nowrousian M."/>
            <person name="Ottonello S."/>
            <person name="Baldrian P."/>
            <person name="Spatafora J.W."/>
            <person name="Henrissat B."/>
            <person name="Nagy L.G."/>
            <person name="Aury J.M."/>
            <person name="Wincker P."/>
            <person name="Grigoriev I.V."/>
            <person name="Bonfante P."/>
            <person name="Martin F.M."/>
        </authorList>
    </citation>
    <scope>NUCLEOTIDE SEQUENCE [LARGE SCALE GENOMIC DNA]</scope>
    <source>
        <strain evidence="1 2">RN42</strain>
    </source>
</reference>
<name>A0A3N4HLC8_ASCIM</name>
<sequence>MTWKKQTNELKARIQRLKLNRKTLNLRVDVFNARQHDTRENWIEHLRAENDLCGLDESDMVFQAMPRFRFRHPHLTRKNIAAAEAEYFDMESWFTQFRIGEVFNEMVCEARVECSLKGDRSMIYKAFEYGKKHGMFDVLGGEPSLDQICTILDNTQLEMKRLEGKDVSELTVDLHAAGLSRVRED</sequence>
<accession>A0A3N4HLC8</accession>
<dbReference type="AlphaFoldDB" id="A0A3N4HLC8"/>
<organism evidence="1 2">
    <name type="scientific">Ascobolus immersus RN42</name>
    <dbReference type="NCBI Taxonomy" id="1160509"/>
    <lineage>
        <taxon>Eukaryota</taxon>
        <taxon>Fungi</taxon>
        <taxon>Dikarya</taxon>
        <taxon>Ascomycota</taxon>
        <taxon>Pezizomycotina</taxon>
        <taxon>Pezizomycetes</taxon>
        <taxon>Pezizales</taxon>
        <taxon>Ascobolaceae</taxon>
        <taxon>Ascobolus</taxon>
    </lineage>
</organism>
<dbReference type="EMBL" id="ML119813">
    <property type="protein sequence ID" value="RPA73696.1"/>
    <property type="molecule type" value="Genomic_DNA"/>
</dbReference>
<dbReference type="Proteomes" id="UP000275078">
    <property type="component" value="Unassembled WGS sequence"/>
</dbReference>
<proteinExistence type="predicted"/>